<name>A0ABS0Z8V9_9GAMM</name>
<evidence type="ECO:0000313" key="15">
    <source>
        <dbReference type="EMBL" id="MBJ7549441.1"/>
    </source>
</evidence>
<dbReference type="HAMAP" id="MF_00409">
    <property type="entry name" value="LpxK"/>
    <property type="match status" value="1"/>
</dbReference>
<dbReference type="NCBIfam" id="TIGR00682">
    <property type="entry name" value="lpxK"/>
    <property type="match status" value="1"/>
</dbReference>
<evidence type="ECO:0000256" key="8">
    <source>
        <dbReference type="ARBA" id="ARBA00022741"/>
    </source>
</evidence>
<keyword evidence="16" id="KW-1185">Reference proteome</keyword>
<evidence type="ECO:0000313" key="16">
    <source>
        <dbReference type="Proteomes" id="UP000598488"/>
    </source>
</evidence>
<feature type="transmembrane region" description="Helical" evidence="14">
    <location>
        <begin position="15"/>
        <end position="33"/>
    </location>
</feature>
<evidence type="ECO:0000256" key="10">
    <source>
        <dbReference type="ARBA" id="ARBA00022840"/>
    </source>
</evidence>
<dbReference type="EC" id="2.7.1.130" evidence="3 13"/>
<reference evidence="15 16" key="1">
    <citation type="submission" date="2020-12" db="EMBL/GenBank/DDBJ databases">
        <title>Comparative genome analysis of fungal antagonists Marinomonas ostreistagni 398 and M. spartinae 468.</title>
        <authorList>
            <person name="Fields J.L."/>
            <person name="Mavrodi O.V."/>
            <person name="Biber P.D."/>
            <person name="Indest K.J."/>
            <person name="Mavrodi D.V."/>
        </authorList>
    </citation>
    <scope>NUCLEOTIDE SEQUENCE [LARGE SCALE GENOMIC DNA]</scope>
    <source>
        <strain evidence="15 16">USM7</strain>
    </source>
</reference>
<keyword evidence="14" id="KW-1133">Transmembrane helix</keyword>
<evidence type="ECO:0000256" key="7">
    <source>
        <dbReference type="ARBA" id="ARBA00022679"/>
    </source>
</evidence>
<dbReference type="InterPro" id="IPR027417">
    <property type="entry name" value="P-loop_NTPase"/>
</dbReference>
<gene>
    <name evidence="13" type="primary">lpxK</name>
    <name evidence="15" type="ORF">JHD44_02005</name>
</gene>
<evidence type="ECO:0000256" key="11">
    <source>
        <dbReference type="ARBA" id="ARBA00023098"/>
    </source>
</evidence>
<comment type="caution">
    <text evidence="15">The sequence shown here is derived from an EMBL/GenBank/DDBJ whole genome shotgun (WGS) entry which is preliminary data.</text>
</comment>
<dbReference type="GO" id="GO:0009029">
    <property type="term" value="F:lipid-A 4'-kinase activity"/>
    <property type="evidence" value="ECO:0007669"/>
    <property type="project" value="UniProtKB-EC"/>
</dbReference>
<evidence type="ECO:0000256" key="6">
    <source>
        <dbReference type="ARBA" id="ARBA00022556"/>
    </source>
</evidence>
<dbReference type="PANTHER" id="PTHR42724:SF1">
    <property type="entry name" value="TETRAACYLDISACCHARIDE 4'-KINASE, MITOCHONDRIAL-RELATED"/>
    <property type="match status" value="1"/>
</dbReference>
<dbReference type="SUPFAM" id="SSF52540">
    <property type="entry name" value="P-loop containing nucleoside triphosphate hydrolases"/>
    <property type="match status" value="1"/>
</dbReference>
<organism evidence="15 16">
    <name type="scientific">Marinomonas ostreistagni</name>
    <dbReference type="NCBI Taxonomy" id="359209"/>
    <lineage>
        <taxon>Bacteria</taxon>
        <taxon>Pseudomonadati</taxon>
        <taxon>Pseudomonadota</taxon>
        <taxon>Gammaproteobacteria</taxon>
        <taxon>Oceanospirillales</taxon>
        <taxon>Oceanospirillaceae</taxon>
        <taxon>Marinomonas</taxon>
    </lineage>
</organism>
<evidence type="ECO:0000256" key="3">
    <source>
        <dbReference type="ARBA" id="ARBA00012071"/>
    </source>
</evidence>
<comment type="caution">
    <text evidence="13">Lacks conserved residue(s) required for the propagation of feature annotation.</text>
</comment>
<sequence length="336" mass="37800">MSLENALTKSWYRRLGWTWVLCPLLFITAPIVFSKRRTFLKHRNTQAYRSRYPVIVVGNITVGGTGKSPMVIALCSFLKSKGWNPGVITRGHKRETNAAVLVSEASSALEVGDEPLMLARRTGCPISVSSNRALAIKMLEELDNVDIIISDDGLQHYAIDRDIEIVMVDSQRGLGNKQLLPVGPLREPAHRLSEVDCVFSINQLPLVNCSAPVFSGPIKLTQIRHIKEHQKFSPLTSLHSGAWHVVAGIGNPSRFWDALLEFGLSKASKFTYFSDHHQFKREDLPDSERVIMTEKDAVKVEAFAKSSDEWWYASAELLLPENFKQFITRRLSQLSK</sequence>
<dbReference type="InterPro" id="IPR003758">
    <property type="entry name" value="LpxK"/>
</dbReference>
<keyword evidence="14" id="KW-0472">Membrane</keyword>
<comment type="catalytic activity">
    <reaction evidence="13">
        <text>a lipid A disaccharide + ATP = a lipid IVA + ADP + H(+)</text>
        <dbReference type="Rhea" id="RHEA:67840"/>
        <dbReference type="ChEBI" id="CHEBI:15378"/>
        <dbReference type="ChEBI" id="CHEBI:30616"/>
        <dbReference type="ChEBI" id="CHEBI:176343"/>
        <dbReference type="ChEBI" id="CHEBI:176425"/>
        <dbReference type="ChEBI" id="CHEBI:456216"/>
        <dbReference type="EC" id="2.7.1.130"/>
    </reaction>
</comment>
<evidence type="ECO:0000256" key="14">
    <source>
        <dbReference type="SAM" id="Phobius"/>
    </source>
</evidence>
<dbReference type="Proteomes" id="UP000598488">
    <property type="component" value="Unassembled WGS sequence"/>
</dbReference>
<evidence type="ECO:0000256" key="13">
    <source>
        <dbReference type="HAMAP-Rule" id="MF_00409"/>
    </source>
</evidence>
<dbReference type="EMBL" id="JAEMUH010000002">
    <property type="protein sequence ID" value="MBJ7549441.1"/>
    <property type="molecule type" value="Genomic_DNA"/>
</dbReference>
<keyword evidence="8 13" id="KW-0547">Nucleotide-binding</keyword>
<keyword evidence="9 13" id="KW-0418">Kinase</keyword>
<keyword evidence="10 13" id="KW-0067">ATP-binding</keyword>
<evidence type="ECO:0000256" key="5">
    <source>
        <dbReference type="ARBA" id="ARBA00022516"/>
    </source>
</evidence>
<evidence type="ECO:0000256" key="4">
    <source>
        <dbReference type="ARBA" id="ARBA00016436"/>
    </source>
</evidence>
<comment type="similarity">
    <text evidence="13">Belongs to the LpxK family.</text>
</comment>
<protein>
    <recommendedName>
        <fullName evidence="4 13">Tetraacyldisaccharide 4'-kinase</fullName>
        <ecNumber evidence="3 13">2.7.1.130</ecNumber>
    </recommendedName>
    <alternativeName>
        <fullName evidence="12 13">Lipid A 4'-kinase</fullName>
    </alternativeName>
</protein>
<evidence type="ECO:0000256" key="1">
    <source>
        <dbReference type="ARBA" id="ARBA00002274"/>
    </source>
</evidence>
<accession>A0ABS0Z8V9</accession>
<proteinExistence type="inferred from homology"/>
<keyword evidence="11 13" id="KW-0443">Lipid metabolism</keyword>
<dbReference type="Pfam" id="PF02606">
    <property type="entry name" value="LpxK"/>
    <property type="match status" value="1"/>
</dbReference>
<keyword evidence="7 13" id="KW-0808">Transferase</keyword>
<keyword evidence="5 13" id="KW-0444">Lipid biosynthesis</keyword>
<dbReference type="RefSeq" id="WP_199460583.1">
    <property type="nucleotide sequence ID" value="NZ_JAEMUH010000002.1"/>
</dbReference>
<keyword evidence="6 13" id="KW-0441">Lipid A biosynthesis</keyword>
<dbReference type="PANTHER" id="PTHR42724">
    <property type="entry name" value="TETRAACYLDISACCHARIDE 4'-KINASE"/>
    <property type="match status" value="1"/>
</dbReference>
<keyword evidence="14" id="KW-0812">Transmembrane</keyword>
<evidence type="ECO:0000256" key="12">
    <source>
        <dbReference type="ARBA" id="ARBA00029757"/>
    </source>
</evidence>
<evidence type="ECO:0000256" key="2">
    <source>
        <dbReference type="ARBA" id="ARBA00004870"/>
    </source>
</evidence>
<comment type="function">
    <text evidence="1 13">Transfers the gamma-phosphate of ATP to the 4'-position of a tetraacyldisaccharide 1-phosphate intermediate (termed DS-1-P) to form tetraacyldisaccharide 1,4'-bis-phosphate (lipid IVA).</text>
</comment>
<comment type="pathway">
    <text evidence="2 13">Glycolipid biosynthesis; lipid IV(A) biosynthesis; lipid IV(A) from (3R)-3-hydroxytetradecanoyl-[acyl-carrier-protein] and UDP-N-acetyl-alpha-D-glucosamine: step 6/6.</text>
</comment>
<evidence type="ECO:0000256" key="9">
    <source>
        <dbReference type="ARBA" id="ARBA00022777"/>
    </source>
</evidence>